<feature type="domain" description="Penicillin-binding protein transpeptidase" evidence="4">
    <location>
        <begin position="354"/>
        <end position="663"/>
    </location>
</feature>
<evidence type="ECO:0000313" key="7">
    <source>
        <dbReference type="EMBL" id="MFC4353972.1"/>
    </source>
</evidence>
<evidence type="ECO:0000259" key="4">
    <source>
        <dbReference type="Pfam" id="PF00905"/>
    </source>
</evidence>
<dbReference type="Proteomes" id="UP001595733">
    <property type="component" value="Unassembled WGS sequence"/>
</dbReference>
<dbReference type="PANTHER" id="PTHR30627">
    <property type="entry name" value="PEPTIDOGLYCAN D,D-TRANSPEPTIDASE"/>
    <property type="match status" value="1"/>
</dbReference>
<proteinExistence type="inferred from homology"/>
<feature type="domain" description="Penicillin-binding protein dimerisation" evidence="5">
    <location>
        <begin position="158"/>
        <end position="309"/>
    </location>
</feature>
<evidence type="ECO:0000256" key="1">
    <source>
        <dbReference type="ARBA" id="ARBA00004370"/>
    </source>
</evidence>
<dbReference type="PROSITE" id="PS51257">
    <property type="entry name" value="PROKAR_LIPOPROTEIN"/>
    <property type="match status" value="1"/>
</dbReference>
<dbReference type="InterPro" id="IPR005311">
    <property type="entry name" value="PBP_dimer"/>
</dbReference>
<dbReference type="RefSeq" id="WP_378139894.1">
    <property type="nucleotide sequence ID" value="NZ_JBHSEF010000009.1"/>
</dbReference>
<keyword evidence="8" id="KW-1185">Reference proteome</keyword>
<dbReference type="InterPro" id="IPR050515">
    <property type="entry name" value="Beta-lactam/transpept"/>
</dbReference>
<evidence type="ECO:0000313" key="8">
    <source>
        <dbReference type="Proteomes" id="UP001595733"/>
    </source>
</evidence>
<dbReference type="Pfam" id="PF03717">
    <property type="entry name" value="PBP_dimer"/>
    <property type="match status" value="1"/>
</dbReference>
<evidence type="ECO:0000259" key="6">
    <source>
        <dbReference type="Pfam" id="PF05223"/>
    </source>
</evidence>
<comment type="subcellular location">
    <subcellularLocation>
        <location evidence="1">Membrane</location>
    </subcellularLocation>
</comment>
<dbReference type="SUPFAM" id="SSF54427">
    <property type="entry name" value="NTF2-like"/>
    <property type="match status" value="1"/>
</dbReference>
<organism evidence="7 8">
    <name type="scientific">Chryseomicrobium palamuruense</name>
    <dbReference type="NCBI Taxonomy" id="682973"/>
    <lineage>
        <taxon>Bacteria</taxon>
        <taxon>Bacillati</taxon>
        <taxon>Bacillota</taxon>
        <taxon>Bacilli</taxon>
        <taxon>Bacillales</taxon>
        <taxon>Caryophanaceae</taxon>
        <taxon>Chryseomicrobium</taxon>
    </lineage>
</organism>
<evidence type="ECO:0000256" key="2">
    <source>
        <dbReference type="ARBA" id="ARBA00007171"/>
    </source>
</evidence>
<dbReference type="SUPFAM" id="SSF56601">
    <property type="entry name" value="beta-lactamase/transpeptidase-like"/>
    <property type="match status" value="1"/>
</dbReference>
<dbReference type="Gene3D" id="3.10.450.100">
    <property type="entry name" value="NTF2-like, domain 1"/>
    <property type="match status" value="1"/>
</dbReference>
<dbReference type="Pfam" id="PF05223">
    <property type="entry name" value="MecA_N"/>
    <property type="match status" value="1"/>
</dbReference>
<dbReference type="EMBL" id="JBHSEF010000009">
    <property type="protein sequence ID" value="MFC4353972.1"/>
    <property type="molecule type" value="Genomic_DNA"/>
</dbReference>
<dbReference type="Gene3D" id="3.40.710.10">
    <property type="entry name" value="DD-peptidase/beta-lactamase superfamily"/>
    <property type="match status" value="1"/>
</dbReference>
<dbReference type="SUPFAM" id="SSF56519">
    <property type="entry name" value="Penicillin binding protein dimerisation domain"/>
    <property type="match status" value="1"/>
</dbReference>
<dbReference type="InterPro" id="IPR036138">
    <property type="entry name" value="PBP_dimer_sf"/>
</dbReference>
<dbReference type="InterPro" id="IPR012338">
    <property type="entry name" value="Beta-lactam/transpept-like"/>
</dbReference>
<reference evidence="8" key="1">
    <citation type="journal article" date="2019" name="Int. J. Syst. Evol. Microbiol.">
        <title>The Global Catalogue of Microorganisms (GCM) 10K type strain sequencing project: providing services to taxonomists for standard genome sequencing and annotation.</title>
        <authorList>
            <consortium name="The Broad Institute Genomics Platform"/>
            <consortium name="The Broad Institute Genome Sequencing Center for Infectious Disease"/>
            <person name="Wu L."/>
            <person name="Ma J."/>
        </authorList>
    </citation>
    <scope>NUCLEOTIDE SEQUENCE [LARGE SCALE GENOMIC DNA]</scope>
    <source>
        <strain evidence="8">CCUG 50353</strain>
    </source>
</reference>
<feature type="domain" description="NTF2-like N-terminal transpeptidase" evidence="6">
    <location>
        <begin position="24"/>
        <end position="147"/>
    </location>
</feature>
<comment type="similarity">
    <text evidence="2">Belongs to the transpeptidase family.</text>
</comment>
<comment type="caution">
    <text evidence="7">The sequence shown here is derived from an EMBL/GenBank/DDBJ whole genome shotgun (WGS) entry which is preliminary data.</text>
</comment>
<accession>A0ABV8URR4</accession>
<dbReference type="InterPro" id="IPR001460">
    <property type="entry name" value="PCN-bd_Tpept"/>
</dbReference>
<dbReference type="InterPro" id="IPR032710">
    <property type="entry name" value="NTF2-like_dom_sf"/>
</dbReference>
<gene>
    <name evidence="7" type="ORF">ACFO0S_02675</name>
</gene>
<evidence type="ECO:0000256" key="3">
    <source>
        <dbReference type="ARBA" id="ARBA00023136"/>
    </source>
</evidence>
<dbReference type="Pfam" id="PF00905">
    <property type="entry name" value="Transpeptidase"/>
    <property type="match status" value="1"/>
</dbReference>
<sequence length="671" mass="74312">MKKWGWTISLLSVLMIAGCSDDITPEERLEAYVAAWNEADYETMYTDFVSETTKETVDEVAFVERQRSLDEALGVTEREITFTRAPEDTEWEPTEPAEFPVQLKIETLAGPIEWEQDMTLHPIEADDELTWVVDWNEGFILPGLMTGDEVRVSTQSFKRGELYDRNGNPLAINGTGFDVGVVPGKFTDLAAKTELATLLGVTEEYIDNQLSQSWVRDDLFVPLDKLASTDPLKDKLLTIPGVLLNTAEMREYPYGEATSHLIGYIGPITAEQLSEHEDEGYTEFDVIGRQGLERYLEERLRGENGKTIYIDPVAEGAENVTLAQLPAKDGKRIELTIDAELQRITYDSMDGEPGTAATVNPETGEVLTLLSSPGFIPSEFMLGMTQTRYQELSDDPLKPLLNRFAASYAPGSTLKPITAAIGMANGTLDPTEGIVIEGAQWQKDASWGDYRVTRLHPEAPNPIDLTKALVYSDNIYFAQQALRMGREPFVSGLEKFGFGETIPFLLNLQASQVSNDGTISSEGQLSDTSFGQGQMLANILHLAISYQPFVTDGTMWQPTLLMEEEDQVVWKEGMVSPEHAAVLREGMRRMVVDGFAQAVNLPSIPVAGKTGTAELKASLNEEGQENGFFVSYPTETEDFILAMMIEQVEDNGGSGYVAEKVARVYQLLYGQ</sequence>
<dbReference type="Gene3D" id="3.30.1390.30">
    <property type="entry name" value="Penicillin-binding protein 2a, domain 3"/>
    <property type="match status" value="1"/>
</dbReference>
<name>A0ABV8URR4_9BACL</name>
<dbReference type="InterPro" id="IPR007887">
    <property type="entry name" value="MecA_N"/>
</dbReference>
<protein>
    <submittedName>
        <fullName evidence="7">Penicillin-binding transpeptidase domain-containing protein</fullName>
    </submittedName>
</protein>
<evidence type="ECO:0000259" key="5">
    <source>
        <dbReference type="Pfam" id="PF03717"/>
    </source>
</evidence>
<dbReference type="Gene3D" id="3.90.1310.10">
    <property type="entry name" value="Penicillin-binding protein 2a (Domain 2)"/>
    <property type="match status" value="1"/>
</dbReference>
<keyword evidence="3" id="KW-0472">Membrane</keyword>
<dbReference type="PANTHER" id="PTHR30627:SF25">
    <property type="entry name" value="PENICILLIN-BINDING PROTEIN 3"/>
    <property type="match status" value="1"/>
</dbReference>